<protein>
    <recommendedName>
        <fullName evidence="1">DUF7025 domain-containing protein</fullName>
    </recommendedName>
</protein>
<proteinExistence type="predicted"/>
<reference evidence="2" key="2">
    <citation type="submission" date="2023-06" db="EMBL/GenBank/DDBJ databases">
        <authorList>
            <consortium name="Lawrence Berkeley National Laboratory"/>
            <person name="Haridas S."/>
            <person name="Hensen N."/>
            <person name="Bonometti L."/>
            <person name="Westerberg I."/>
            <person name="Brannstrom I.O."/>
            <person name="Guillou S."/>
            <person name="Cros-Aarteil S."/>
            <person name="Calhoun S."/>
            <person name="Kuo A."/>
            <person name="Mondo S."/>
            <person name="Pangilinan J."/>
            <person name="Riley R."/>
            <person name="Labutti K."/>
            <person name="Andreopoulos B."/>
            <person name="Lipzen A."/>
            <person name="Chen C."/>
            <person name="Yanf M."/>
            <person name="Daum C."/>
            <person name="Ng V."/>
            <person name="Clum A."/>
            <person name="Steindorff A."/>
            <person name="Ohm R."/>
            <person name="Martin F."/>
            <person name="Silar P."/>
            <person name="Natvig D."/>
            <person name="Lalanne C."/>
            <person name="Gautier V."/>
            <person name="Ament-Velasquez S.L."/>
            <person name="Kruys A."/>
            <person name="Hutchinson M.I."/>
            <person name="Powell A.J."/>
            <person name="Barry K."/>
            <person name="Miller A.N."/>
            <person name="Grigoriev I.V."/>
            <person name="Debuchy R."/>
            <person name="Gladieux P."/>
            <person name="Thoren M.H."/>
            <person name="Johannesson H."/>
        </authorList>
    </citation>
    <scope>NUCLEOTIDE SEQUENCE</scope>
    <source>
        <strain evidence="2">CBS 118394</strain>
    </source>
</reference>
<dbReference type="EMBL" id="JAUEDM010000002">
    <property type="protein sequence ID" value="KAK3326654.1"/>
    <property type="molecule type" value="Genomic_DNA"/>
</dbReference>
<dbReference type="Proteomes" id="UP001283341">
    <property type="component" value="Unassembled WGS sequence"/>
</dbReference>
<gene>
    <name evidence="2" type="ORF">B0H66DRAFT_600758</name>
</gene>
<dbReference type="SUPFAM" id="SSF52540">
    <property type="entry name" value="P-loop containing nucleoside triphosphate hydrolases"/>
    <property type="match status" value="1"/>
</dbReference>
<dbReference type="PANTHER" id="PTHR46411:SF3">
    <property type="entry name" value="AAA+ ATPASE DOMAIN-CONTAINING PROTEIN"/>
    <property type="match status" value="1"/>
</dbReference>
<dbReference type="AlphaFoldDB" id="A0AAE0IKE1"/>
<dbReference type="Gene3D" id="3.40.50.300">
    <property type="entry name" value="P-loop containing nucleotide triphosphate hydrolases"/>
    <property type="match status" value="1"/>
</dbReference>
<reference evidence="2" key="1">
    <citation type="journal article" date="2023" name="Mol. Phylogenet. Evol.">
        <title>Genome-scale phylogeny and comparative genomics of the fungal order Sordariales.</title>
        <authorList>
            <person name="Hensen N."/>
            <person name="Bonometti L."/>
            <person name="Westerberg I."/>
            <person name="Brannstrom I.O."/>
            <person name="Guillou S."/>
            <person name="Cros-Aarteil S."/>
            <person name="Calhoun S."/>
            <person name="Haridas S."/>
            <person name="Kuo A."/>
            <person name="Mondo S."/>
            <person name="Pangilinan J."/>
            <person name="Riley R."/>
            <person name="LaButti K."/>
            <person name="Andreopoulos B."/>
            <person name="Lipzen A."/>
            <person name="Chen C."/>
            <person name="Yan M."/>
            <person name="Daum C."/>
            <person name="Ng V."/>
            <person name="Clum A."/>
            <person name="Steindorff A."/>
            <person name="Ohm R.A."/>
            <person name="Martin F."/>
            <person name="Silar P."/>
            <person name="Natvig D.O."/>
            <person name="Lalanne C."/>
            <person name="Gautier V."/>
            <person name="Ament-Velasquez S.L."/>
            <person name="Kruys A."/>
            <person name="Hutchinson M.I."/>
            <person name="Powell A.J."/>
            <person name="Barry K."/>
            <person name="Miller A.N."/>
            <person name="Grigoriev I.V."/>
            <person name="Debuchy R."/>
            <person name="Gladieux P."/>
            <person name="Hiltunen Thoren M."/>
            <person name="Johannesson H."/>
        </authorList>
    </citation>
    <scope>NUCLEOTIDE SEQUENCE</scope>
    <source>
        <strain evidence="2">CBS 118394</strain>
    </source>
</reference>
<sequence>MRILTIPDKSRYWKVDCHIVANDGAKFGLAYELFLMFIDEFVGTRKIKDLDNSPLKYHPDSARIRSDALRRGRQFAVLDKPVVMKTNGPAMFEKRDARHFPRQYKFHSHGRIIIDPKGLRASNPNIALAFGDLVMEPRTKQFFHSMVKQHSSEDDEFDDIIAGKGKGIACLFSGPPGVSAGDLGVVPDSVDEKLGKILEQSHRWNAVLLLDEADVFLEQRQPKDMTRNARSTGQIDTAFKSRVHVSIPCPELDEKARRHIWSMFIPRYREATQKGGGGYQPDLVSEEAIGRLAREKVNGRHVL</sequence>
<keyword evidence="3" id="KW-1185">Reference proteome</keyword>
<accession>A0AAE0IKE1</accession>
<dbReference type="Pfam" id="PF22942">
    <property type="entry name" value="DUF7025"/>
    <property type="match status" value="1"/>
</dbReference>
<dbReference type="InterPro" id="IPR054289">
    <property type="entry name" value="DUF7025"/>
</dbReference>
<feature type="domain" description="DUF7025" evidence="1">
    <location>
        <begin position="8"/>
        <end position="59"/>
    </location>
</feature>
<evidence type="ECO:0000259" key="1">
    <source>
        <dbReference type="Pfam" id="PF22942"/>
    </source>
</evidence>
<organism evidence="2 3">
    <name type="scientific">Apodospora peruviana</name>
    <dbReference type="NCBI Taxonomy" id="516989"/>
    <lineage>
        <taxon>Eukaryota</taxon>
        <taxon>Fungi</taxon>
        <taxon>Dikarya</taxon>
        <taxon>Ascomycota</taxon>
        <taxon>Pezizomycotina</taxon>
        <taxon>Sordariomycetes</taxon>
        <taxon>Sordariomycetidae</taxon>
        <taxon>Sordariales</taxon>
        <taxon>Lasiosphaeriaceae</taxon>
        <taxon>Apodospora</taxon>
    </lineage>
</organism>
<evidence type="ECO:0000313" key="3">
    <source>
        <dbReference type="Proteomes" id="UP001283341"/>
    </source>
</evidence>
<dbReference type="PANTHER" id="PTHR46411">
    <property type="entry name" value="FAMILY ATPASE, PUTATIVE-RELATED"/>
    <property type="match status" value="1"/>
</dbReference>
<name>A0AAE0IKE1_9PEZI</name>
<dbReference type="InterPro" id="IPR027417">
    <property type="entry name" value="P-loop_NTPase"/>
</dbReference>
<evidence type="ECO:0000313" key="2">
    <source>
        <dbReference type="EMBL" id="KAK3326654.1"/>
    </source>
</evidence>
<comment type="caution">
    <text evidence="2">The sequence shown here is derived from an EMBL/GenBank/DDBJ whole genome shotgun (WGS) entry which is preliminary data.</text>
</comment>